<dbReference type="RefSeq" id="WP_014430065.1">
    <property type="nucleotide sequence ID" value="NC_017075.1"/>
</dbReference>
<dbReference type="Gene3D" id="3.40.630.30">
    <property type="match status" value="1"/>
</dbReference>
<dbReference type="Proteomes" id="UP000007883">
    <property type="component" value="Chromosome"/>
</dbReference>
<dbReference type="KEGG" id="rge:RGE_38750"/>
<proteinExistence type="predicted"/>
<dbReference type="Pfam" id="PF00583">
    <property type="entry name" value="Acetyltransf_1"/>
    <property type="match status" value="1"/>
</dbReference>
<keyword evidence="2" id="KW-0808">Transferase</keyword>
<dbReference type="InterPro" id="IPR016181">
    <property type="entry name" value="Acyl_CoA_acyltransferase"/>
</dbReference>
<protein>
    <submittedName>
        <fullName evidence="2">Putative N-acetyltransferase</fullName>
    </submittedName>
</protein>
<evidence type="ECO:0000313" key="3">
    <source>
        <dbReference type="Proteomes" id="UP000007883"/>
    </source>
</evidence>
<dbReference type="SUPFAM" id="SSF55729">
    <property type="entry name" value="Acyl-CoA N-acyltransferases (Nat)"/>
    <property type="match status" value="1"/>
</dbReference>
<dbReference type="GO" id="GO:0016747">
    <property type="term" value="F:acyltransferase activity, transferring groups other than amino-acyl groups"/>
    <property type="evidence" value="ECO:0007669"/>
    <property type="project" value="InterPro"/>
</dbReference>
<feature type="domain" description="N-acetyltransferase" evidence="1">
    <location>
        <begin position="2"/>
        <end position="149"/>
    </location>
</feature>
<dbReference type="EMBL" id="AP012320">
    <property type="protein sequence ID" value="BAL97214.1"/>
    <property type="molecule type" value="Genomic_DNA"/>
</dbReference>
<dbReference type="HOGENOM" id="CLU_1685294_0_0_4"/>
<accession>I0HW27</accession>
<keyword evidence="3" id="KW-1185">Reference proteome</keyword>
<gene>
    <name evidence="2" type="ordered locus">RGE_38750</name>
</gene>
<dbReference type="AlphaFoldDB" id="I0HW27"/>
<organism evidence="2 3">
    <name type="scientific">Rubrivivax gelatinosus (strain NBRC 100245 / IL144)</name>
    <dbReference type="NCBI Taxonomy" id="983917"/>
    <lineage>
        <taxon>Bacteria</taxon>
        <taxon>Pseudomonadati</taxon>
        <taxon>Pseudomonadota</taxon>
        <taxon>Betaproteobacteria</taxon>
        <taxon>Burkholderiales</taxon>
        <taxon>Sphaerotilaceae</taxon>
        <taxon>Rubrivivax</taxon>
    </lineage>
</organism>
<name>I0HW27_RUBGI</name>
<dbReference type="PROSITE" id="PS51186">
    <property type="entry name" value="GNAT"/>
    <property type="match status" value="1"/>
</dbReference>
<evidence type="ECO:0000313" key="2">
    <source>
        <dbReference type="EMBL" id="BAL97214.1"/>
    </source>
</evidence>
<dbReference type="InterPro" id="IPR000182">
    <property type="entry name" value="GNAT_dom"/>
</dbReference>
<dbReference type="eggNOG" id="COG0456">
    <property type="taxonomic scope" value="Bacteria"/>
</dbReference>
<evidence type="ECO:0000259" key="1">
    <source>
        <dbReference type="PROSITE" id="PS51186"/>
    </source>
</evidence>
<sequence>MIEIQPATSDHLPDVLEWLKAEEEDSGTGFYCNRNVIAKSFARGEGLCAFSEGRIVGFAIFQMFTDSGDVHIVEVKPGARGQGLGSRLLLASIETLRNAGAKYIDVECTSEEGEMLCKRRGFEDYMDPRNQRNEWDNPTLRLYLSDWRPPAPHPWA</sequence>
<dbReference type="CDD" id="cd04301">
    <property type="entry name" value="NAT_SF"/>
    <property type="match status" value="1"/>
</dbReference>
<reference evidence="2 3" key="1">
    <citation type="journal article" date="2012" name="J. Bacteriol.">
        <title>Complete genome sequence of phototrophic betaproteobacterium Rubrivivax gelatinosus IL144.</title>
        <authorList>
            <person name="Nagashima S."/>
            <person name="Kamimura A."/>
            <person name="Shimizu T."/>
            <person name="Nakamura-isaki S."/>
            <person name="Aono E."/>
            <person name="Sakamoto K."/>
            <person name="Ichikawa N."/>
            <person name="Nakazawa H."/>
            <person name="Sekine M."/>
            <person name="Yamazaki S."/>
            <person name="Fujita N."/>
            <person name="Shimada K."/>
            <person name="Hanada S."/>
            <person name="Nagashima K.V.P."/>
        </authorList>
    </citation>
    <scope>NUCLEOTIDE SEQUENCE [LARGE SCALE GENOMIC DNA]</scope>
    <source>
        <strain evidence="3">NBRC 100245 / IL144</strain>
    </source>
</reference>
<dbReference type="STRING" id="983917.RGE_38750"/>